<evidence type="ECO:0000313" key="6">
    <source>
        <dbReference type="Proteomes" id="UP001342418"/>
    </source>
</evidence>
<evidence type="ECO:0000256" key="1">
    <source>
        <dbReference type="ARBA" id="ARBA00023015"/>
    </source>
</evidence>
<evidence type="ECO:0000256" key="3">
    <source>
        <dbReference type="ARBA" id="ARBA00023163"/>
    </source>
</evidence>
<dbReference type="Pfam" id="PF01037">
    <property type="entry name" value="AsnC_trans_reg"/>
    <property type="match status" value="1"/>
</dbReference>
<dbReference type="InterPro" id="IPR000485">
    <property type="entry name" value="AsnC-type_HTH_dom"/>
</dbReference>
<dbReference type="CDD" id="cd00090">
    <property type="entry name" value="HTH_ARSR"/>
    <property type="match status" value="1"/>
</dbReference>
<dbReference type="InterPro" id="IPR019887">
    <property type="entry name" value="Tscrpt_reg_AsnC/Lrp_C"/>
</dbReference>
<accession>A0ABY5MPZ3</accession>
<proteinExistence type="predicted"/>
<keyword evidence="2" id="KW-0238">DNA-binding</keyword>
<dbReference type="InterPro" id="IPR036390">
    <property type="entry name" value="WH_DNA-bd_sf"/>
</dbReference>
<dbReference type="SMART" id="SM00344">
    <property type="entry name" value="HTH_ASNC"/>
    <property type="match status" value="1"/>
</dbReference>
<evidence type="ECO:0000313" key="5">
    <source>
        <dbReference type="EMBL" id="UUP19548.1"/>
    </source>
</evidence>
<dbReference type="Gene3D" id="3.30.70.920">
    <property type="match status" value="1"/>
</dbReference>
<protein>
    <submittedName>
        <fullName evidence="5">HTH-type transcriptional regulator LrpC</fullName>
    </submittedName>
</protein>
<keyword evidence="3" id="KW-0804">Transcription</keyword>
<dbReference type="EMBL" id="CP030941">
    <property type="protein sequence ID" value="UUP19548.1"/>
    <property type="molecule type" value="Genomic_DNA"/>
</dbReference>
<sequence>MKRLNYENGALDDVDAAILEMLVANARVTTAELARAVGLSAPTVAERVKRLEEADVITGYSAAVSPAAMGLPISVYFRIRPVPGELERVAAILRDIPEITECDRVTGEDCFLARASLASVADMERVIDLIIPYAMTNTSIVQSSPFARRLPPFPRRGRTA</sequence>
<keyword evidence="1" id="KW-0805">Transcription regulation</keyword>
<dbReference type="RefSeq" id="WP_338531691.1">
    <property type="nucleotide sequence ID" value="NZ_CP030941.1"/>
</dbReference>
<dbReference type="PROSITE" id="PS50956">
    <property type="entry name" value="HTH_ASNC_2"/>
    <property type="match status" value="1"/>
</dbReference>
<organism evidence="5 6">
    <name type="scientific">Nitratireductor thuwali</name>
    <dbReference type="NCBI Taxonomy" id="2267699"/>
    <lineage>
        <taxon>Bacteria</taxon>
        <taxon>Pseudomonadati</taxon>
        <taxon>Pseudomonadota</taxon>
        <taxon>Alphaproteobacteria</taxon>
        <taxon>Hyphomicrobiales</taxon>
        <taxon>Phyllobacteriaceae</taxon>
        <taxon>Nitratireductor</taxon>
    </lineage>
</organism>
<dbReference type="InterPro" id="IPR011008">
    <property type="entry name" value="Dimeric_a/b-barrel"/>
</dbReference>
<dbReference type="Gene3D" id="1.10.10.10">
    <property type="entry name" value="Winged helix-like DNA-binding domain superfamily/Winged helix DNA-binding domain"/>
    <property type="match status" value="1"/>
</dbReference>
<dbReference type="SUPFAM" id="SSF46785">
    <property type="entry name" value="Winged helix' DNA-binding domain"/>
    <property type="match status" value="1"/>
</dbReference>
<dbReference type="PANTHER" id="PTHR30154:SF53">
    <property type="entry name" value="HTH-TYPE TRANSCRIPTIONAL REGULATOR LRPC"/>
    <property type="match status" value="1"/>
</dbReference>
<evidence type="ECO:0000259" key="4">
    <source>
        <dbReference type="PROSITE" id="PS50956"/>
    </source>
</evidence>
<dbReference type="SUPFAM" id="SSF54909">
    <property type="entry name" value="Dimeric alpha+beta barrel"/>
    <property type="match status" value="1"/>
</dbReference>
<dbReference type="Pfam" id="PF13404">
    <property type="entry name" value="HTH_AsnC-type"/>
    <property type="match status" value="1"/>
</dbReference>
<evidence type="ECO:0000256" key="2">
    <source>
        <dbReference type="ARBA" id="ARBA00023125"/>
    </source>
</evidence>
<name>A0ABY5MPZ3_9HYPH</name>
<dbReference type="PANTHER" id="PTHR30154">
    <property type="entry name" value="LEUCINE-RESPONSIVE REGULATORY PROTEIN"/>
    <property type="match status" value="1"/>
</dbReference>
<keyword evidence="6" id="KW-1185">Reference proteome</keyword>
<gene>
    <name evidence="5" type="primary">lrpC</name>
    <name evidence="5" type="ORF">NTH_04053</name>
</gene>
<dbReference type="InterPro" id="IPR011991">
    <property type="entry name" value="ArsR-like_HTH"/>
</dbReference>
<dbReference type="PRINTS" id="PR00033">
    <property type="entry name" value="HTHASNC"/>
</dbReference>
<dbReference type="InterPro" id="IPR019888">
    <property type="entry name" value="Tscrpt_reg_AsnC-like"/>
</dbReference>
<reference evidence="5 6" key="1">
    <citation type="submission" date="2018-07" db="EMBL/GenBank/DDBJ databases">
        <title>Genome sequence of Nitratireductor thuwali#1536.</title>
        <authorList>
            <person name="Michoud G."/>
            <person name="Merlino G."/>
            <person name="Sefrji F.O."/>
            <person name="Daffonchio D."/>
        </authorList>
    </citation>
    <scope>NUCLEOTIDE SEQUENCE [LARGE SCALE GENOMIC DNA]</scope>
    <source>
        <strain evidence="6">Nit1536</strain>
    </source>
</reference>
<feature type="domain" description="HTH asnC-type" evidence="4">
    <location>
        <begin position="11"/>
        <end position="72"/>
    </location>
</feature>
<dbReference type="Proteomes" id="UP001342418">
    <property type="component" value="Chromosome"/>
</dbReference>
<dbReference type="InterPro" id="IPR036388">
    <property type="entry name" value="WH-like_DNA-bd_sf"/>
</dbReference>